<comment type="caution">
    <text evidence="2">The sequence shown here is derived from an EMBL/GenBank/DDBJ whole genome shotgun (WGS) entry which is preliminary data.</text>
</comment>
<keyword evidence="3" id="KW-1185">Reference proteome</keyword>
<sequence length="50" mass="5883">MAKPNYSFEKRQREIAKKKKKDEKDARKREAREAARGTTSGEDAERKDQD</sequence>
<feature type="region of interest" description="Disordered" evidence="1">
    <location>
        <begin position="1"/>
        <end position="50"/>
    </location>
</feature>
<feature type="compositionally biased region" description="Basic and acidic residues" evidence="1">
    <location>
        <begin position="22"/>
        <end position="35"/>
    </location>
</feature>
<name>A0ABP7MCI9_9GAMM</name>
<dbReference type="EMBL" id="BAAAZU010000004">
    <property type="protein sequence ID" value="GAA3920258.1"/>
    <property type="molecule type" value="Genomic_DNA"/>
</dbReference>
<gene>
    <name evidence="2" type="ORF">GCM10022229_12400</name>
</gene>
<dbReference type="RefSeq" id="WP_344759082.1">
    <property type="nucleotide sequence ID" value="NZ_BAAAZU010000004.1"/>
</dbReference>
<proteinExistence type="predicted"/>
<evidence type="ECO:0000313" key="3">
    <source>
        <dbReference type="Proteomes" id="UP001501727"/>
    </source>
</evidence>
<evidence type="ECO:0000256" key="1">
    <source>
        <dbReference type="SAM" id="MobiDB-lite"/>
    </source>
</evidence>
<reference evidence="3" key="1">
    <citation type="journal article" date="2019" name="Int. J. Syst. Evol. Microbiol.">
        <title>The Global Catalogue of Microorganisms (GCM) 10K type strain sequencing project: providing services to taxonomists for standard genome sequencing and annotation.</title>
        <authorList>
            <consortium name="The Broad Institute Genomics Platform"/>
            <consortium name="The Broad Institute Genome Sequencing Center for Infectious Disease"/>
            <person name="Wu L."/>
            <person name="Ma J."/>
        </authorList>
    </citation>
    <scope>NUCLEOTIDE SEQUENCE [LARGE SCALE GENOMIC DNA]</scope>
    <source>
        <strain evidence="3">JCM 16916</strain>
    </source>
</reference>
<accession>A0ABP7MCI9</accession>
<evidence type="ECO:0000313" key="2">
    <source>
        <dbReference type="EMBL" id="GAA3920258.1"/>
    </source>
</evidence>
<dbReference type="Proteomes" id="UP001501727">
    <property type="component" value="Unassembled WGS sequence"/>
</dbReference>
<protein>
    <submittedName>
        <fullName evidence="2">Uncharacterized protein</fullName>
    </submittedName>
</protein>
<organism evidence="2 3">
    <name type="scientific">Luteimonas lutimaris</name>
    <dbReference type="NCBI Taxonomy" id="698645"/>
    <lineage>
        <taxon>Bacteria</taxon>
        <taxon>Pseudomonadati</taxon>
        <taxon>Pseudomonadota</taxon>
        <taxon>Gammaproteobacteria</taxon>
        <taxon>Lysobacterales</taxon>
        <taxon>Lysobacteraceae</taxon>
        <taxon>Luteimonas</taxon>
    </lineage>
</organism>